<keyword evidence="2" id="KW-1185">Reference proteome</keyword>
<organism evidence="1 2">
    <name type="scientific">Ferrimicrobium acidiphilum DSM 19497</name>
    <dbReference type="NCBI Taxonomy" id="1121877"/>
    <lineage>
        <taxon>Bacteria</taxon>
        <taxon>Bacillati</taxon>
        <taxon>Actinomycetota</taxon>
        <taxon>Acidimicrobiia</taxon>
        <taxon>Acidimicrobiales</taxon>
        <taxon>Acidimicrobiaceae</taxon>
        <taxon>Ferrimicrobium</taxon>
    </lineage>
</organism>
<reference evidence="1 2" key="1">
    <citation type="submission" date="2015-01" db="EMBL/GenBank/DDBJ databases">
        <title>Draft genome of the acidophilic iron oxidizer Ferrimicrobium acidiphilum strain T23.</title>
        <authorList>
            <person name="Poehlein A."/>
            <person name="Eisen S."/>
            <person name="Schloemann M."/>
            <person name="Johnson B.D."/>
            <person name="Daniel R."/>
            <person name="Muehling M."/>
        </authorList>
    </citation>
    <scope>NUCLEOTIDE SEQUENCE [LARGE SCALE GENOMIC DNA]</scope>
    <source>
        <strain evidence="1 2">T23</strain>
    </source>
</reference>
<protein>
    <submittedName>
        <fullName evidence="1">Uncharacterized protein</fullName>
    </submittedName>
</protein>
<evidence type="ECO:0000313" key="1">
    <source>
        <dbReference type="EMBL" id="KJE76771.1"/>
    </source>
</evidence>
<dbReference type="AlphaFoldDB" id="A0A0D8FUJ6"/>
<proteinExistence type="predicted"/>
<accession>A0A0D8FUJ6</accession>
<dbReference type="Proteomes" id="UP000032336">
    <property type="component" value="Unassembled WGS sequence"/>
</dbReference>
<sequence length="87" mass="9690">MRVVKDVAVRYSSKQRSQVHPSFIAVVAVLPRVLANAKKFPDPLWVSDHESTATKNSLDIPLAHCDVHGYGSSRYDHYSLKNKIATA</sequence>
<gene>
    <name evidence="1" type="ORF">FEAC_14170</name>
</gene>
<comment type="caution">
    <text evidence="1">The sequence shown here is derived from an EMBL/GenBank/DDBJ whole genome shotgun (WGS) entry which is preliminary data.</text>
</comment>
<evidence type="ECO:0000313" key="2">
    <source>
        <dbReference type="Proteomes" id="UP000032336"/>
    </source>
</evidence>
<dbReference type="EMBL" id="JXUW01000011">
    <property type="protein sequence ID" value="KJE76771.1"/>
    <property type="molecule type" value="Genomic_DNA"/>
</dbReference>
<name>A0A0D8FUJ6_9ACTN</name>